<gene>
    <name evidence="2" type="ORF">SCLAV_p0258</name>
</gene>
<geneLocation type="plasmid" evidence="2 3">
    <name>pSCL4</name>
</geneLocation>
<name>D5SIK6_STRCL</name>
<keyword evidence="3" id="KW-1185">Reference proteome</keyword>
<proteinExistence type="predicted"/>
<dbReference type="AlphaFoldDB" id="D5SIK6"/>
<sequence length="90" mass="9574">MNHTPPSPSLTAARPAQTANHRGLGGEGEPDSPPAPASPITNGETVHHNDLDLDTDLVRDFTTRLGVSEPTARTVVDEALEAQQTVTRLR</sequence>
<evidence type="ECO:0000313" key="3">
    <source>
        <dbReference type="Proteomes" id="UP000002357"/>
    </source>
</evidence>
<dbReference type="EMBL" id="CM000914">
    <property type="protein sequence ID" value="EFG03749.2"/>
    <property type="molecule type" value="Genomic_DNA"/>
</dbReference>
<dbReference type="Proteomes" id="UP000002357">
    <property type="component" value="Plasmid pSCL4"/>
</dbReference>
<feature type="region of interest" description="Disordered" evidence="1">
    <location>
        <begin position="1"/>
        <end position="51"/>
    </location>
</feature>
<evidence type="ECO:0000313" key="2">
    <source>
        <dbReference type="EMBL" id="EFG03749.2"/>
    </source>
</evidence>
<accession>D5SIK6</accession>
<organism evidence="2 3">
    <name type="scientific">Streptomyces clavuligerus</name>
    <dbReference type="NCBI Taxonomy" id="1901"/>
    <lineage>
        <taxon>Bacteria</taxon>
        <taxon>Bacillati</taxon>
        <taxon>Actinomycetota</taxon>
        <taxon>Actinomycetes</taxon>
        <taxon>Kitasatosporales</taxon>
        <taxon>Streptomycetaceae</taxon>
        <taxon>Streptomyces</taxon>
    </lineage>
</organism>
<keyword evidence="2" id="KW-0614">Plasmid</keyword>
<evidence type="ECO:0000256" key="1">
    <source>
        <dbReference type="SAM" id="MobiDB-lite"/>
    </source>
</evidence>
<reference evidence="2 3" key="1">
    <citation type="journal article" date="2010" name="Genome Biol. Evol.">
        <title>The sequence of a 1.8-mb bacterial linear plasmid reveals a rich evolutionary reservoir of secondary metabolic pathways.</title>
        <authorList>
            <person name="Medema M.H."/>
            <person name="Trefzer A."/>
            <person name="Kovalchuk A."/>
            <person name="van den Berg M."/>
            <person name="Mueller U."/>
            <person name="Heijne W."/>
            <person name="Wu L."/>
            <person name="Alam M.T."/>
            <person name="Ronning C.M."/>
            <person name="Nierman W.C."/>
            <person name="Bovenberg R.A.L."/>
            <person name="Breitling R."/>
            <person name="Takano E."/>
        </authorList>
    </citation>
    <scope>NUCLEOTIDE SEQUENCE [LARGE SCALE GENOMIC DNA]</scope>
    <source>
        <strain evidence="3">ATCC 27064 / DSM 738 / JCM 4710 / NBRC 13307 / NCIMB 12785 / NRRL 3585 / VKM Ac-602</strain>
        <plasmid evidence="2">pSCL4</plasmid>
    </source>
</reference>
<protein>
    <submittedName>
        <fullName evidence="2">Uncharacterized protein</fullName>
    </submittedName>
</protein>